<name>A0AAV5ALA9_9AGAM</name>
<evidence type="ECO:0000256" key="1">
    <source>
        <dbReference type="ARBA" id="ARBA00022723"/>
    </source>
</evidence>
<dbReference type="SUPFAM" id="SSF57850">
    <property type="entry name" value="RING/U-box"/>
    <property type="match status" value="1"/>
</dbReference>
<evidence type="ECO:0000259" key="5">
    <source>
        <dbReference type="PROSITE" id="PS50089"/>
    </source>
</evidence>
<proteinExistence type="predicted"/>
<evidence type="ECO:0000313" key="7">
    <source>
        <dbReference type="Proteomes" id="UP001050691"/>
    </source>
</evidence>
<dbReference type="InterPro" id="IPR013083">
    <property type="entry name" value="Znf_RING/FYVE/PHD"/>
</dbReference>
<dbReference type="GO" id="GO:0008270">
    <property type="term" value="F:zinc ion binding"/>
    <property type="evidence" value="ECO:0007669"/>
    <property type="project" value="UniProtKB-KW"/>
</dbReference>
<keyword evidence="1" id="KW-0479">Metal-binding</keyword>
<dbReference type="EMBL" id="BPWL01000009">
    <property type="protein sequence ID" value="GJJ13721.1"/>
    <property type="molecule type" value="Genomic_DNA"/>
</dbReference>
<feature type="domain" description="RING-type" evidence="5">
    <location>
        <begin position="7"/>
        <end position="95"/>
    </location>
</feature>
<dbReference type="AlphaFoldDB" id="A0AAV5ALA9"/>
<keyword evidence="3" id="KW-0862">Zinc</keyword>
<dbReference type="Proteomes" id="UP001050691">
    <property type="component" value="Unassembled WGS sequence"/>
</dbReference>
<evidence type="ECO:0000256" key="4">
    <source>
        <dbReference type="PROSITE-ProRule" id="PRU00175"/>
    </source>
</evidence>
<evidence type="ECO:0000313" key="6">
    <source>
        <dbReference type="EMBL" id="GJJ13721.1"/>
    </source>
</evidence>
<reference evidence="6" key="1">
    <citation type="submission" date="2021-10" db="EMBL/GenBank/DDBJ databases">
        <title>De novo Genome Assembly of Clathrus columnatus (Basidiomycota, Fungi) Using Illumina and Nanopore Sequence Data.</title>
        <authorList>
            <person name="Ogiso-Tanaka E."/>
            <person name="Itagaki H."/>
            <person name="Hosoya T."/>
            <person name="Hosaka K."/>
        </authorList>
    </citation>
    <scope>NUCLEOTIDE SEQUENCE</scope>
    <source>
        <strain evidence="6">MO-923</strain>
    </source>
</reference>
<accession>A0AAV5ALA9</accession>
<protein>
    <recommendedName>
        <fullName evidence="5">RING-type domain-containing protein</fullName>
    </recommendedName>
</protein>
<comment type="caution">
    <text evidence="6">The sequence shown here is derived from an EMBL/GenBank/DDBJ whole genome shotgun (WGS) entry which is preliminary data.</text>
</comment>
<dbReference type="Pfam" id="PF13445">
    <property type="entry name" value="zf-RING_UBOX"/>
    <property type="match status" value="1"/>
</dbReference>
<keyword evidence="7" id="KW-1185">Reference proteome</keyword>
<dbReference type="SMART" id="SM00184">
    <property type="entry name" value="RING"/>
    <property type="match status" value="1"/>
</dbReference>
<keyword evidence="2 4" id="KW-0863">Zinc-finger</keyword>
<evidence type="ECO:0000256" key="2">
    <source>
        <dbReference type="ARBA" id="ARBA00022771"/>
    </source>
</evidence>
<gene>
    <name evidence="6" type="ORF">Clacol_007977</name>
</gene>
<sequence>MAVNVTCMICKETIQNPQSMSCGHNPCYSCLRKLRTQPHAQDDRVELIDTDAESDLGEHEGARDEAEAAEPVFRPRRRHHFTSAVNQKKHCPYCKKLIMRRPVSNYRLREVSNDPPTLTKIPSASRCRNDIWHGIFHPESGVWGYLGAQYLVEVGDAEEVRARRERERLEAFEEGRRRGILETRQR</sequence>
<organism evidence="6 7">
    <name type="scientific">Clathrus columnatus</name>
    <dbReference type="NCBI Taxonomy" id="1419009"/>
    <lineage>
        <taxon>Eukaryota</taxon>
        <taxon>Fungi</taxon>
        <taxon>Dikarya</taxon>
        <taxon>Basidiomycota</taxon>
        <taxon>Agaricomycotina</taxon>
        <taxon>Agaricomycetes</taxon>
        <taxon>Phallomycetidae</taxon>
        <taxon>Phallales</taxon>
        <taxon>Clathraceae</taxon>
        <taxon>Clathrus</taxon>
    </lineage>
</organism>
<dbReference type="PROSITE" id="PS50089">
    <property type="entry name" value="ZF_RING_2"/>
    <property type="match status" value="1"/>
</dbReference>
<dbReference type="InterPro" id="IPR027370">
    <property type="entry name" value="Znf-RING_euk"/>
</dbReference>
<evidence type="ECO:0000256" key="3">
    <source>
        <dbReference type="ARBA" id="ARBA00022833"/>
    </source>
</evidence>
<dbReference type="InterPro" id="IPR001841">
    <property type="entry name" value="Znf_RING"/>
</dbReference>
<dbReference type="Gene3D" id="3.30.40.10">
    <property type="entry name" value="Zinc/RING finger domain, C3HC4 (zinc finger)"/>
    <property type="match status" value="1"/>
</dbReference>